<dbReference type="Gene3D" id="3.30.565.10">
    <property type="entry name" value="Histidine kinase-like ATPase, C-terminal domain"/>
    <property type="match status" value="1"/>
</dbReference>
<dbReference type="KEGG" id="tsph:KIH39_12420"/>
<dbReference type="NCBIfam" id="TIGR00585">
    <property type="entry name" value="mutl"/>
    <property type="match status" value="1"/>
</dbReference>
<dbReference type="GO" id="GO:0030983">
    <property type="term" value="F:mismatched DNA binding"/>
    <property type="evidence" value="ECO:0007669"/>
    <property type="project" value="InterPro"/>
</dbReference>
<dbReference type="InterPro" id="IPR014790">
    <property type="entry name" value="MutL_C"/>
</dbReference>
<dbReference type="Gene3D" id="3.30.1540.20">
    <property type="entry name" value="MutL, C-terminal domain, dimerisation subdomain"/>
    <property type="match status" value="1"/>
</dbReference>
<dbReference type="Pfam" id="PF13589">
    <property type="entry name" value="HATPase_c_3"/>
    <property type="match status" value="1"/>
</dbReference>
<dbReference type="SUPFAM" id="SSF118116">
    <property type="entry name" value="DNA mismatch repair protein MutL"/>
    <property type="match status" value="1"/>
</dbReference>
<dbReference type="GO" id="GO:0140664">
    <property type="term" value="F:ATP-dependent DNA damage sensor activity"/>
    <property type="evidence" value="ECO:0007669"/>
    <property type="project" value="InterPro"/>
</dbReference>
<dbReference type="InterPro" id="IPR020568">
    <property type="entry name" value="Ribosomal_Su5_D2-typ_SF"/>
</dbReference>
<dbReference type="InterPro" id="IPR020667">
    <property type="entry name" value="DNA_mismatch_repair_MutL"/>
</dbReference>
<keyword evidence="9" id="KW-0540">Nuclease</keyword>
<organism evidence="9 10">
    <name type="scientific">Telmatocola sphagniphila</name>
    <dbReference type="NCBI Taxonomy" id="1123043"/>
    <lineage>
        <taxon>Bacteria</taxon>
        <taxon>Pseudomonadati</taxon>
        <taxon>Planctomycetota</taxon>
        <taxon>Planctomycetia</taxon>
        <taxon>Gemmatales</taxon>
        <taxon>Gemmataceae</taxon>
    </lineage>
</organism>
<keyword evidence="4 5" id="KW-0234">DNA repair</keyword>
<dbReference type="FunFam" id="3.30.565.10:FF:000003">
    <property type="entry name" value="DNA mismatch repair endonuclease MutL"/>
    <property type="match status" value="1"/>
</dbReference>
<dbReference type="InterPro" id="IPR036890">
    <property type="entry name" value="HATPase_C_sf"/>
</dbReference>
<reference evidence="9" key="1">
    <citation type="submission" date="2021-05" db="EMBL/GenBank/DDBJ databases">
        <title>Complete genome sequence of the cellulolytic planctomycete Telmatocola sphagniphila SP2T and characterization of the first cellulase from planctomycetes.</title>
        <authorList>
            <person name="Rakitin A.L."/>
            <person name="Beletsky A.V."/>
            <person name="Naumoff D.G."/>
            <person name="Kulichevskaya I.S."/>
            <person name="Mardanov A.V."/>
            <person name="Ravin N.V."/>
            <person name="Dedysh S.N."/>
        </authorList>
    </citation>
    <scope>NUCLEOTIDE SEQUENCE</scope>
    <source>
        <strain evidence="9">SP2T</strain>
    </source>
</reference>
<evidence type="ECO:0000256" key="6">
    <source>
        <dbReference type="SAM" id="MobiDB-lite"/>
    </source>
</evidence>
<dbReference type="SMART" id="SM01340">
    <property type="entry name" value="DNA_mis_repair"/>
    <property type="match status" value="1"/>
</dbReference>
<dbReference type="RefSeq" id="WP_213499887.1">
    <property type="nucleotide sequence ID" value="NZ_CP074694.1"/>
</dbReference>
<dbReference type="InterPro" id="IPR037198">
    <property type="entry name" value="MutL_C_sf"/>
</dbReference>
<accession>A0A8E6F0D0</accession>
<protein>
    <recommendedName>
        <fullName evidence="2 5">DNA mismatch repair protein MutL</fullName>
    </recommendedName>
</protein>
<comment type="similarity">
    <text evidence="1 5">Belongs to the DNA mismatch repair MutL/HexB family.</text>
</comment>
<dbReference type="AlphaFoldDB" id="A0A8E6F0D0"/>
<dbReference type="InterPro" id="IPR013507">
    <property type="entry name" value="DNA_mismatch_S5_2-like"/>
</dbReference>
<dbReference type="SUPFAM" id="SSF54211">
    <property type="entry name" value="Ribosomal protein S5 domain 2-like"/>
    <property type="match status" value="1"/>
</dbReference>
<evidence type="ECO:0000313" key="10">
    <source>
        <dbReference type="Proteomes" id="UP000676194"/>
    </source>
</evidence>
<dbReference type="Proteomes" id="UP000676194">
    <property type="component" value="Chromosome"/>
</dbReference>
<dbReference type="Gene3D" id="3.30.1370.100">
    <property type="entry name" value="MutL, C-terminal domain, regulatory subdomain"/>
    <property type="match status" value="1"/>
</dbReference>
<keyword evidence="9" id="KW-0378">Hydrolase</keyword>
<evidence type="ECO:0000256" key="2">
    <source>
        <dbReference type="ARBA" id="ARBA00021975"/>
    </source>
</evidence>
<keyword evidence="3 5" id="KW-0227">DNA damage</keyword>
<dbReference type="HAMAP" id="MF_00149">
    <property type="entry name" value="DNA_mis_repair"/>
    <property type="match status" value="1"/>
</dbReference>
<dbReference type="InterPro" id="IPR014762">
    <property type="entry name" value="DNA_mismatch_repair_CS"/>
</dbReference>
<dbReference type="EMBL" id="CP074694">
    <property type="protein sequence ID" value="QVL34673.1"/>
    <property type="molecule type" value="Genomic_DNA"/>
</dbReference>
<dbReference type="CDD" id="cd16926">
    <property type="entry name" value="HATPase_MutL-MLH-PMS-like"/>
    <property type="match status" value="1"/>
</dbReference>
<dbReference type="GO" id="GO:0006298">
    <property type="term" value="P:mismatch repair"/>
    <property type="evidence" value="ECO:0007669"/>
    <property type="project" value="UniProtKB-UniRule"/>
</dbReference>
<name>A0A8E6F0D0_9BACT</name>
<dbReference type="GO" id="GO:0032300">
    <property type="term" value="C:mismatch repair complex"/>
    <property type="evidence" value="ECO:0007669"/>
    <property type="project" value="InterPro"/>
</dbReference>
<evidence type="ECO:0000256" key="4">
    <source>
        <dbReference type="ARBA" id="ARBA00023204"/>
    </source>
</evidence>
<evidence type="ECO:0000259" key="8">
    <source>
        <dbReference type="SMART" id="SM01340"/>
    </source>
</evidence>
<feature type="region of interest" description="Disordered" evidence="6">
    <location>
        <begin position="379"/>
        <end position="419"/>
    </location>
</feature>
<feature type="domain" description="DNA mismatch repair protein S5" evidence="8">
    <location>
        <begin position="209"/>
        <end position="327"/>
    </location>
</feature>
<evidence type="ECO:0000256" key="3">
    <source>
        <dbReference type="ARBA" id="ARBA00022763"/>
    </source>
</evidence>
<dbReference type="InterPro" id="IPR042120">
    <property type="entry name" value="MutL_C_dimsub"/>
</dbReference>
<evidence type="ECO:0000256" key="5">
    <source>
        <dbReference type="HAMAP-Rule" id="MF_00149"/>
    </source>
</evidence>
<sequence>MPRIVQLPPTVINQIAAGEVIERPASVVKELLENSIDAGSNRIDIELEQGGTERIAIFDDGCGIAAEELPLALSSHATSKLRNADDLFAIRSMGFRGEALASIGSVARVTLQSRTHDSETGAELQCNGGDFSEIRSWNGSPGTRIEVKHLFYATPVRKKFLKQNATELGHITESFTKIALANTDVHLTLKHNNRMIYEVPAGASLLDRIRIFFGDEIAKHLFPVHREQGPVSLTGFIADPACDRGNSKLQYFFLNQRWFRDRSLGHALQEGYRGLLMTNRYCIGFLFLQMPPEMFDINVHPTKAEVRFIDSQALYHVVRGAIRQTLADKNLIPHLQLPEGIPNPVPVRDQGLFSTPRKELSNATPAPWESKSFEPIPRYVPPPPNFDLPKPRAEETPATSFLDPIDSPPAAVASESPKPVPSARPVILSKKAIQIHDSYLVLETTEGMLLIDQHALHERILYEQFRKRIGSGNLEVQRLLIPEPIDLPPDQVAIVLEAKQELKELGWEVGEFGTGTILLSSYPALLKRGTPGEWFQGVIDTLLTKEKLPSREALFNNILATMACKAAVKAGDPLSPEEISYLMELRDMAEDSHHCPHGRPTSLLFSHKDLEKQFKRI</sequence>
<dbReference type="CDD" id="cd00782">
    <property type="entry name" value="MutL_Trans"/>
    <property type="match status" value="1"/>
</dbReference>
<dbReference type="PANTHER" id="PTHR10073:SF12">
    <property type="entry name" value="DNA MISMATCH REPAIR PROTEIN MLH1"/>
    <property type="match status" value="1"/>
</dbReference>
<gene>
    <name evidence="5 9" type="primary">mutL</name>
    <name evidence="9" type="ORF">KIH39_12420</name>
</gene>
<dbReference type="Gene3D" id="3.30.230.10">
    <property type="match status" value="1"/>
</dbReference>
<proteinExistence type="inferred from homology"/>
<keyword evidence="9" id="KW-0255">Endonuclease</keyword>
<dbReference type="InterPro" id="IPR042121">
    <property type="entry name" value="MutL_C_regsub"/>
</dbReference>
<evidence type="ECO:0000313" key="9">
    <source>
        <dbReference type="EMBL" id="QVL34673.1"/>
    </source>
</evidence>
<dbReference type="GO" id="GO:0016887">
    <property type="term" value="F:ATP hydrolysis activity"/>
    <property type="evidence" value="ECO:0007669"/>
    <property type="project" value="InterPro"/>
</dbReference>
<dbReference type="Pfam" id="PF08676">
    <property type="entry name" value="MutL_C"/>
    <property type="match status" value="1"/>
</dbReference>
<keyword evidence="10" id="KW-1185">Reference proteome</keyword>
<dbReference type="PANTHER" id="PTHR10073">
    <property type="entry name" value="DNA MISMATCH REPAIR PROTEIN MLH, PMS, MUTL"/>
    <property type="match status" value="1"/>
</dbReference>
<dbReference type="Pfam" id="PF01119">
    <property type="entry name" value="DNA_mis_repair"/>
    <property type="match status" value="1"/>
</dbReference>
<dbReference type="InterPro" id="IPR014721">
    <property type="entry name" value="Ribsml_uS5_D2-typ_fold_subgr"/>
</dbReference>
<dbReference type="SMART" id="SM00853">
    <property type="entry name" value="MutL_C"/>
    <property type="match status" value="1"/>
</dbReference>
<dbReference type="GO" id="GO:0005524">
    <property type="term" value="F:ATP binding"/>
    <property type="evidence" value="ECO:0007669"/>
    <property type="project" value="InterPro"/>
</dbReference>
<dbReference type="InterPro" id="IPR038973">
    <property type="entry name" value="MutL/Mlh/Pms-like"/>
</dbReference>
<evidence type="ECO:0000259" key="7">
    <source>
        <dbReference type="SMART" id="SM00853"/>
    </source>
</evidence>
<evidence type="ECO:0000256" key="1">
    <source>
        <dbReference type="ARBA" id="ARBA00006082"/>
    </source>
</evidence>
<feature type="domain" description="MutL C-terminal dimerisation" evidence="7">
    <location>
        <begin position="432"/>
        <end position="574"/>
    </location>
</feature>
<comment type="function">
    <text evidence="5">This protein is involved in the repair of mismatches in DNA. It is required for dam-dependent methyl-directed DNA mismatch repair. May act as a 'molecular matchmaker', a protein that promotes the formation of a stable complex between two or more DNA-binding proteins in an ATP-dependent manner without itself being part of a final effector complex.</text>
</comment>
<dbReference type="PROSITE" id="PS00058">
    <property type="entry name" value="DNA_MISMATCH_REPAIR_1"/>
    <property type="match status" value="1"/>
</dbReference>
<dbReference type="SUPFAM" id="SSF55874">
    <property type="entry name" value="ATPase domain of HSP90 chaperone/DNA topoisomerase II/histidine kinase"/>
    <property type="match status" value="1"/>
</dbReference>
<dbReference type="InterPro" id="IPR002099">
    <property type="entry name" value="MutL/Mlh/PMS"/>
</dbReference>
<dbReference type="GO" id="GO:0004519">
    <property type="term" value="F:endonuclease activity"/>
    <property type="evidence" value="ECO:0007669"/>
    <property type="project" value="UniProtKB-KW"/>
</dbReference>